<protein>
    <submittedName>
        <fullName evidence="2">Uncharacterized protein</fullName>
    </submittedName>
</protein>
<accession>A0AAQ3RNA3</accession>
<reference evidence="2 3" key="1">
    <citation type="journal article" date="2023" name="Life. Sci Alliance">
        <title>Evolutionary insights into 3D genome organization and epigenetic landscape of Vigna mungo.</title>
        <authorList>
            <person name="Junaid A."/>
            <person name="Singh B."/>
            <person name="Bhatia S."/>
        </authorList>
    </citation>
    <scope>NUCLEOTIDE SEQUENCE [LARGE SCALE GENOMIC DNA]</scope>
    <source>
        <strain evidence="2">Urdbean</strain>
    </source>
</reference>
<feature type="region of interest" description="Disordered" evidence="1">
    <location>
        <begin position="43"/>
        <end position="102"/>
    </location>
</feature>
<dbReference type="InterPro" id="IPR038796">
    <property type="entry name" value="At1g76070-like"/>
</dbReference>
<dbReference type="EMBL" id="CP144693">
    <property type="protein sequence ID" value="WVY99312.1"/>
    <property type="molecule type" value="Genomic_DNA"/>
</dbReference>
<dbReference type="PANTHER" id="PTHR34779">
    <property type="entry name" value="OS09G0542900 PROTEIN"/>
    <property type="match status" value="1"/>
</dbReference>
<gene>
    <name evidence="2" type="ORF">V8G54_025382</name>
</gene>
<proteinExistence type="predicted"/>
<sequence>MLADDSCLFGSMPKYPANATVLIFFPFPGGCILLQMAPTEMVGSTDRTDTTRCSPTRRKRQGESFSTKEPTSPKVSCIGQVQDKKKRKARKQKKAQTQKDSTKTVDYVGELKKIVLWIRKGSDEGQKHNALEEKIVEASSLNTMKKFVSGRGSLYDFDVTIAKR</sequence>
<keyword evidence="3" id="KW-1185">Reference proteome</keyword>
<evidence type="ECO:0000313" key="3">
    <source>
        <dbReference type="Proteomes" id="UP001374535"/>
    </source>
</evidence>
<evidence type="ECO:0000313" key="2">
    <source>
        <dbReference type="EMBL" id="WVY99312.1"/>
    </source>
</evidence>
<dbReference type="AlphaFoldDB" id="A0AAQ3RNA3"/>
<feature type="compositionally biased region" description="Polar residues" evidence="1">
    <location>
        <begin position="63"/>
        <end position="74"/>
    </location>
</feature>
<organism evidence="2 3">
    <name type="scientific">Vigna mungo</name>
    <name type="common">Black gram</name>
    <name type="synonym">Phaseolus mungo</name>
    <dbReference type="NCBI Taxonomy" id="3915"/>
    <lineage>
        <taxon>Eukaryota</taxon>
        <taxon>Viridiplantae</taxon>
        <taxon>Streptophyta</taxon>
        <taxon>Embryophyta</taxon>
        <taxon>Tracheophyta</taxon>
        <taxon>Spermatophyta</taxon>
        <taxon>Magnoliopsida</taxon>
        <taxon>eudicotyledons</taxon>
        <taxon>Gunneridae</taxon>
        <taxon>Pentapetalae</taxon>
        <taxon>rosids</taxon>
        <taxon>fabids</taxon>
        <taxon>Fabales</taxon>
        <taxon>Fabaceae</taxon>
        <taxon>Papilionoideae</taxon>
        <taxon>50 kb inversion clade</taxon>
        <taxon>NPAAA clade</taxon>
        <taxon>indigoferoid/millettioid clade</taxon>
        <taxon>Phaseoleae</taxon>
        <taxon>Vigna</taxon>
    </lineage>
</organism>
<dbReference type="PANTHER" id="PTHR34779:SF7">
    <property type="entry name" value="DUF3741 DOMAIN-CONTAINING PROTEIN"/>
    <property type="match status" value="1"/>
</dbReference>
<name>A0AAQ3RNA3_VIGMU</name>
<evidence type="ECO:0000256" key="1">
    <source>
        <dbReference type="SAM" id="MobiDB-lite"/>
    </source>
</evidence>
<feature type="compositionally biased region" description="Basic residues" evidence="1">
    <location>
        <begin position="84"/>
        <end position="96"/>
    </location>
</feature>
<dbReference type="Proteomes" id="UP001374535">
    <property type="component" value="Chromosome 8"/>
</dbReference>